<dbReference type="InterPro" id="IPR057240">
    <property type="entry name" value="ParB_dimer_C"/>
</dbReference>
<dbReference type="SUPFAM" id="SSF110849">
    <property type="entry name" value="ParB/Sulfiredoxin"/>
    <property type="match status" value="1"/>
</dbReference>
<keyword evidence="2" id="KW-0159">Chromosome partition</keyword>
<keyword evidence="3" id="KW-0238">DNA-binding</keyword>
<dbReference type="InterPro" id="IPR041468">
    <property type="entry name" value="HTH_ParB/Spo0J"/>
</dbReference>
<evidence type="ECO:0000313" key="6">
    <source>
        <dbReference type="EMBL" id="MBR9973640.1"/>
    </source>
</evidence>
<sequence>MCRFRSLYPSGGGSAQARIGLWQGSLRTVAEEKRRKLGRGLSALLGDSGVAAATAVAEGAAALADDSVPAPLGLRNLPVSQLKPGKFQPRRQFDEAAIADLVESVRTKGVLQPILVRPFEGMYEIIAGERRWRAAQRAQLHEVPVIIRDLSDKEALEVALVENLQRQDLTALEEAEGYRRLVEEFSHTQEELAKAVGKSRSHVANMMRLLALPGPVKDLLDQGKLSAGHARALLTSEDPVGLAHQVVDKQLNVRQTEKLAGGEVAAKPAKAKTQGKLFDKDADTAALERDLTEQLGCRVSLTSSGKGGELTIHYGNLEQLDDILSRLSRSGV</sequence>
<dbReference type="Gene3D" id="3.90.1530.30">
    <property type="match status" value="1"/>
</dbReference>
<dbReference type="PANTHER" id="PTHR33375:SF1">
    <property type="entry name" value="CHROMOSOME-PARTITIONING PROTEIN PARB-RELATED"/>
    <property type="match status" value="1"/>
</dbReference>
<dbReference type="EMBL" id="JAGTUF010000027">
    <property type="protein sequence ID" value="MBR9973640.1"/>
    <property type="molecule type" value="Genomic_DNA"/>
</dbReference>
<proteinExistence type="inferred from homology"/>
<dbReference type="Proteomes" id="UP000680714">
    <property type="component" value="Unassembled WGS sequence"/>
</dbReference>
<evidence type="ECO:0000313" key="7">
    <source>
        <dbReference type="Proteomes" id="UP000680714"/>
    </source>
</evidence>
<protein>
    <submittedName>
        <fullName evidence="6">ParB/RepB/Spo0J family partition protein</fullName>
    </submittedName>
</protein>
<gene>
    <name evidence="6" type="ORF">KEC16_18075</name>
</gene>
<comment type="function">
    <text evidence="4">Involved in chromosome partition. Localize to both poles of the predivisional cell following completion of DNA replication. Binds to the DNA origin of replication.</text>
</comment>
<organism evidence="6 7">
    <name type="scientific">Magnetospirillum sulfuroxidans</name>
    <dbReference type="NCBI Taxonomy" id="611300"/>
    <lineage>
        <taxon>Bacteria</taxon>
        <taxon>Pseudomonadati</taxon>
        <taxon>Pseudomonadota</taxon>
        <taxon>Alphaproteobacteria</taxon>
        <taxon>Rhodospirillales</taxon>
        <taxon>Rhodospirillaceae</taxon>
        <taxon>Magnetospirillum</taxon>
    </lineage>
</organism>
<dbReference type="NCBIfam" id="TIGR00180">
    <property type="entry name" value="parB_part"/>
    <property type="match status" value="1"/>
</dbReference>
<dbReference type="Gene3D" id="1.10.10.2830">
    <property type="match status" value="1"/>
</dbReference>
<accession>A0ABS5IGU8</accession>
<dbReference type="InterPro" id="IPR003115">
    <property type="entry name" value="ParB_N"/>
</dbReference>
<dbReference type="PANTHER" id="PTHR33375">
    <property type="entry name" value="CHROMOSOME-PARTITIONING PROTEIN PARB-RELATED"/>
    <property type="match status" value="1"/>
</dbReference>
<evidence type="ECO:0000256" key="3">
    <source>
        <dbReference type="ARBA" id="ARBA00023125"/>
    </source>
</evidence>
<reference evidence="6 7" key="1">
    <citation type="submission" date="2021-04" db="EMBL/GenBank/DDBJ databases">
        <title>Magnetospirillum sulfuroxidans sp. nov., a facultative chemolithoautotrophic sulfur-oxidizing alphaproteobacterium isolated from freshwater sediment and proposals for Paramagetospirillum gen. nov., and Magnetospirillaceae fam. nov.</title>
        <authorList>
            <person name="Koziaeva V."/>
            <person name="Geelhoed J.S."/>
            <person name="Sorokin D.Y."/>
            <person name="Grouzdev D.S."/>
        </authorList>
    </citation>
    <scope>NUCLEOTIDE SEQUENCE [LARGE SCALE GENOMIC DNA]</scope>
    <source>
        <strain evidence="6 7">J10</strain>
    </source>
</reference>
<dbReference type="InterPro" id="IPR050336">
    <property type="entry name" value="Chromosome_partition/occlusion"/>
</dbReference>
<keyword evidence="7" id="KW-1185">Reference proteome</keyword>
<name>A0ABS5IGU8_9PROT</name>
<comment type="caution">
    <text evidence="6">The sequence shown here is derived from an EMBL/GenBank/DDBJ whole genome shotgun (WGS) entry which is preliminary data.</text>
</comment>
<comment type="similarity">
    <text evidence="1">Belongs to the ParB family.</text>
</comment>
<evidence type="ECO:0000259" key="5">
    <source>
        <dbReference type="SMART" id="SM00470"/>
    </source>
</evidence>
<dbReference type="InterPro" id="IPR004437">
    <property type="entry name" value="ParB/RepB/Spo0J"/>
</dbReference>
<evidence type="ECO:0000256" key="2">
    <source>
        <dbReference type="ARBA" id="ARBA00022829"/>
    </source>
</evidence>
<dbReference type="CDD" id="cd16393">
    <property type="entry name" value="SPO0J_N"/>
    <property type="match status" value="1"/>
</dbReference>
<dbReference type="SMART" id="SM00470">
    <property type="entry name" value="ParB"/>
    <property type="match status" value="1"/>
</dbReference>
<dbReference type="Pfam" id="PF23552">
    <property type="entry name" value="ParB_C"/>
    <property type="match status" value="1"/>
</dbReference>
<feature type="domain" description="ParB-like N-terminal" evidence="5">
    <location>
        <begin position="75"/>
        <end position="164"/>
    </location>
</feature>
<dbReference type="Pfam" id="PF17762">
    <property type="entry name" value="HTH_ParB"/>
    <property type="match status" value="1"/>
</dbReference>
<dbReference type="Pfam" id="PF02195">
    <property type="entry name" value="ParB_N"/>
    <property type="match status" value="1"/>
</dbReference>
<dbReference type="InterPro" id="IPR036086">
    <property type="entry name" value="ParB/Sulfiredoxin_sf"/>
</dbReference>
<evidence type="ECO:0000256" key="1">
    <source>
        <dbReference type="ARBA" id="ARBA00006295"/>
    </source>
</evidence>
<evidence type="ECO:0000256" key="4">
    <source>
        <dbReference type="ARBA" id="ARBA00025472"/>
    </source>
</evidence>